<feature type="domain" description="CCHC-type" evidence="2">
    <location>
        <begin position="448"/>
        <end position="462"/>
    </location>
</feature>
<dbReference type="PROSITE" id="PS50158">
    <property type="entry name" value="ZF_CCHC"/>
    <property type="match status" value="1"/>
</dbReference>
<reference evidence="3" key="1">
    <citation type="journal article" date="2019" name="Database">
        <title>The radish genome database (RadishGD): an integrated information resource for radish genomics.</title>
        <authorList>
            <person name="Yu H.J."/>
            <person name="Baek S."/>
            <person name="Lee Y.J."/>
            <person name="Cho A."/>
            <person name="Mun J.H."/>
        </authorList>
    </citation>
    <scope>NUCLEOTIDE SEQUENCE [LARGE SCALE GENOMIC DNA]</scope>
    <source>
        <strain evidence="3">cv. WK10039</strain>
    </source>
</reference>
<name>A0A6J0NV91_RAPSA</name>
<accession>A0A6J0NV91</accession>
<feature type="compositionally biased region" description="Acidic residues" evidence="1">
    <location>
        <begin position="649"/>
        <end position="664"/>
    </location>
</feature>
<dbReference type="KEGG" id="rsz:108859002"/>
<organism evidence="3 4">
    <name type="scientific">Raphanus sativus</name>
    <name type="common">Radish</name>
    <name type="synonym">Raphanus raphanistrum var. sativus</name>
    <dbReference type="NCBI Taxonomy" id="3726"/>
    <lineage>
        <taxon>Eukaryota</taxon>
        <taxon>Viridiplantae</taxon>
        <taxon>Streptophyta</taxon>
        <taxon>Embryophyta</taxon>
        <taxon>Tracheophyta</taxon>
        <taxon>Spermatophyta</taxon>
        <taxon>Magnoliopsida</taxon>
        <taxon>eudicotyledons</taxon>
        <taxon>Gunneridae</taxon>
        <taxon>Pentapetalae</taxon>
        <taxon>rosids</taxon>
        <taxon>malvids</taxon>
        <taxon>Brassicales</taxon>
        <taxon>Brassicaceae</taxon>
        <taxon>Brassiceae</taxon>
        <taxon>Raphanus</taxon>
    </lineage>
</organism>
<feature type="region of interest" description="Disordered" evidence="1">
    <location>
        <begin position="212"/>
        <end position="231"/>
    </location>
</feature>
<dbReference type="AlphaFoldDB" id="A0A6J0NV91"/>
<dbReference type="Pfam" id="PF14111">
    <property type="entry name" value="DUF4283"/>
    <property type="match status" value="1"/>
</dbReference>
<feature type="region of interest" description="Disordered" evidence="1">
    <location>
        <begin position="30"/>
        <end position="49"/>
    </location>
</feature>
<dbReference type="GO" id="GO:0008270">
    <property type="term" value="F:zinc ion binding"/>
    <property type="evidence" value="ECO:0007669"/>
    <property type="project" value="InterPro"/>
</dbReference>
<gene>
    <name evidence="4" type="primary">LOC108859002</name>
</gene>
<proteinExistence type="predicted"/>
<feature type="compositionally biased region" description="Basic residues" evidence="1">
    <location>
        <begin position="696"/>
        <end position="711"/>
    </location>
</feature>
<dbReference type="OrthoDB" id="1098763at2759"/>
<dbReference type="InterPro" id="IPR025558">
    <property type="entry name" value="DUF4283"/>
</dbReference>
<sequence length="711" mass="77239">MESGSDPPLPSSKEVIEHVDVDETVVNSQSLLSSSATASPAQTDQVCGGSVSMDSMTSLSSELLNSGMAHVQTFNHSLGSDIASLHASVQLPSAQLQQPEATTKVVESSEVQTPLSEAIVSEGMELLIPRHLSPIQPQEVRATDPIAPLPSQGTADPPPPPNSNIAPLGAWAKPLAWVEKSLAPFVAPQESVNWPALTKTVGKKAQRHDFVGTSTAPKNATPPPRAIPTDKKRFPWTARMNPLSRNLHRVTIPEYMEDGTPKVTIPNHVLLNGLQNQKEYVVGQFSRCLVPSGGLVHAVLNKIWGRKCNIFVKKISDFSYIFHIPDENTRNWVLERGLWHVDDCLMFVAAWNSSESLSLPEITSIPLWVTLKNIPAQLYSIFALEWIVSGLGEPMLSHKPWLDPTMLGEAKILVEVELDKPFAQKIAAWDNQENYAMIDVEYSWLPSKCEKCGHLGHKAKRCLSISQQKAPAKDQGAVVVNVSASPPIVDAPSLKEIPITHSMDDQVPPTNVINTISKEAVVSATNIVISKVGSSVKSVANEDGLVGSSVQDASTEVEFTPDPSATMFSSSTPTIDMFSSLATVTVLENMCNSPSIICINDSIETLHLEPPQNLSSTSVPKEVSTGTRDDSGNVEPDLGSNKFASLINVDDEEDTLESENELESMDYLTPSGKRILRERPVKPTTKAREMQSQHSSRGRGNRGRGNRGRRG</sequence>
<feature type="compositionally biased region" description="Low complexity" evidence="1">
    <location>
        <begin position="30"/>
        <end position="43"/>
    </location>
</feature>
<feature type="compositionally biased region" description="Basic and acidic residues" evidence="1">
    <location>
        <begin position="675"/>
        <end position="691"/>
    </location>
</feature>
<dbReference type="PANTHER" id="PTHR31286:SF57">
    <property type="entry name" value="DUF4283 DOMAIN-CONTAINING PROTEIN"/>
    <property type="match status" value="1"/>
</dbReference>
<feature type="region of interest" description="Disordered" evidence="1">
    <location>
        <begin position="610"/>
        <end position="711"/>
    </location>
</feature>
<evidence type="ECO:0000313" key="3">
    <source>
        <dbReference type="Proteomes" id="UP000504610"/>
    </source>
</evidence>
<dbReference type="PANTHER" id="PTHR31286">
    <property type="entry name" value="GLYCINE-RICH CELL WALL STRUCTURAL PROTEIN 1.8-LIKE"/>
    <property type="match status" value="1"/>
</dbReference>
<dbReference type="GO" id="GO:0003676">
    <property type="term" value="F:nucleic acid binding"/>
    <property type="evidence" value="ECO:0007669"/>
    <property type="project" value="InterPro"/>
</dbReference>
<dbReference type="RefSeq" id="XP_018488340.2">
    <property type="nucleotide sequence ID" value="XM_018632838.2"/>
</dbReference>
<protein>
    <submittedName>
        <fullName evidence="4">Uncharacterized protein LOC108859002</fullName>
    </submittedName>
</protein>
<reference evidence="4" key="2">
    <citation type="submission" date="2025-08" db="UniProtKB">
        <authorList>
            <consortium name="RefSeq"/>
        </authorList>
    </citation>
    <scope>IDENTIFICATION</scope>
    <source>
        <tissue evidence="4">Leaf</tissue>
    </source>
</reference>
<dbReference type="InterPro" id="IPR001878">
    <property type="entry name" value="Znf_CCHC"/>
</dbReference>
<evidence type="ECO:0000259" key="2">
    <source>
        <dbReference type="PROSITE" id="PS50158"/>
    </source>
</evidence>
<keyword evidence="3" id="KW-1185">Reference proteome</keyword>
<dbReference type="GeneID" id="108859002"/>
<dbReference type="InterPro" id="IPR040256">
    <property type="entry name" value="At4g02000-like"/>
</dbReference>
<dbReference type="Proteomes" id="UP000504610">
    <property type="component" value="Chromosome 8"/>
</dbReference>
<evidence type="ECO:0000256" key="1">
    <source>
        <dbReference type="SAM" id="MobiDB-lite"/>
    </source>
</evidence>
<evidence type="ECO:0000313" key="4">
    <source>
        <dbReference type="RefSeq" id="XP_018488340.2"/>
    </source>
</evidence>